<dbReference type="InterPro" id="IPR045066">
    <property type="entry name" value="Beta_CA_cladeB"/>
</dbReference>
<comment type="catalytic activity">
    <reaction evidence="7">
        <text>hydrogencarbonate + H(+) = CO2 + H2O</text>
        <dbReference type="Rhea" id="RHEA:10748"/>
        <dbReference type="ChEBI" id="CHEBI:15377"/>
        <dbReference type="ChEBI" id="CHEBI:15378"/>
        <dbReference type="ChEBI" id="CHEBI:16526"/>
        <dbReference type="ChEBI" id="CHEBI:17544"/>
        <dbReference type="EC" id="4.2.1.1"/>
    </reaction>
</comment>
<evidence type="ECO:0000256" key="3">
    <source>
        <dbReference type="ARBA" id="ARBA00012925"/>
    </source>
</evidence>
<dbReference type="Proteomes" id="UP001295469">
    <property type="component" value="Chromosome C03"/>
</dbReference>
<organism evidence="9">
    <name type="scientific">Brassica napus</name>
    <name type="common">Rape</name>
    <dbReference type="NCBI Taxonomy" id="3708"/>
    <lineage>
        <taxon>Eukaryota</taxon>
        <taxon>Viridiplantae</taxon>
        <taxon>Streptophyta</taxon>
        <taxon>Embryophyta</taxon>
        <taxon>Tracheophyta</taxon>
        <taxon>Spermatophyta</taxon>
        <taxon>Magnoliopsida</taxon>
        <taxon>eudicotyledons</taxon>
        <taxon>Gunneridae</taxon>
        <taxon>Pentapetalae</taxon>
        <taxon>rosids</taxon>
        <taxon>malvids</taxon>
        <taxon>Brassicales</taxon>
        <taxon>Brassicaceae</taxon>
        <taxon>Brassiceae</taxon>
        <taxon>Brassica</taxon>
    </lineage>
</organism>
<dbReference type="Gene3D" id="3.40.1050.10">
    <property type="entry name" value="Carbonic anhydrase"/>
    <property type="match status" value="1"/>
</dbReference>
<dbReference type="GO" id="GO:0015976">
    <property type="term" value="P:carbon utilization"/>
    <property type="evidence" value="ECO:0007669"/>
    <property type="project" value="InterPro"/>
</dbReference>
<feature type="binding site" evidence="8">
    <location>
        <position position="325"/>
    </location>
    <ligand>
        <name>Zn(2+)</name>
        <dbReference type="ChEBI" id="CHEBI:29105"/>
    </ligand>
</feature>
<dbReference type="InterPro" id="IPR001765">
    <property type="entry name" value="Carbonic_anhydrase"/>
</dbReference>
<sequence length="459" mass="51996">MFNCSGDSSPLIPWNPCSWNLLLYMAQNSDFFLPSWYTIFCIVTRKMFYLISFHLPVSCNESLQEDAITNAQVDSRRKIKAMPTIPECWSTVKYMEISVFVGEDEIYMLLDPTDELPDSSKVHLFSISTLYTSTGFTQLHFSTMAIVSSIMSTSVDLSSSGVCVFPNTSKIFGNNANQLPTYLRLSTSSRRHAKLRLAASISKVPLKLTREEKHQDHVASPEKGHDVFEEIKHRFLTFKKDKYMDNLERFQSLAKSQSPKFMVIACADSRVCPSEILGFQPGEAFTVRNIANIVPTYESGPSETKAALEFAVNSLQVENILVVGHSRCGGIRALMTMDDDETEEGIDSRSFIKNWVVIGKPAKSISKSAASELSFDQQCQHCEKVNEAFSLLHSHTVNCSLRNLLSYPWIEERVKKGILTIHGGYYDFTECTFEKWTVDYKERSCGERKLAVKDRSIWN</sequence>
<accession>A0A816IEA5</accession>
<comment type="function">
    <text evidence="1">Reversible hydration of carbon dioxide.</text>
</comment>
<dbReference type="FunFam" id="3.40.1050.10:FF:000003">
    <property type="entry name" value="Carbonic anhydrase"/>
    <property type="match status" value="1"/>
</dbReference>
<evidence type="ECO:0000313" key="9">
    <source>
        <dbReference type="EMBL" id="CAF1707198.1"/>
    </source>
</evidence>
<dbReference type="InterPro" id="IPR036874">
    <property type="entry name" value="Carbonic_anhydrase_sf"/>
</dbReference>
<evidence type="ECO:0000256" key="4">
    <source>
        <dbReference type="ARBA" id="ARBA00022799"/>
    </source>
</evidence>
<keyword evidence="8" id="KW-0479">Metal-binding</keyword>
<dbReference type="PANTHER" id="PTHR11002">
    <property type="entry name" value="CARBONIC ANHYDRASE"/>
    <property type="match status" value="1"/>
</dbReference>
<name>A0A816IEA5_BRANA</name>
<keyword evidence="6" id="KW-0456">Lyase</keyword>
<dbReference type="GO" id="GO:0008270">
    <property type="term" value="F:zinc ion binding"/>
    <property type="evidence" value="ECO:0007669"/>
    <property type="project" value="InterPro"/>
</dbReference>
<feature type="binding site" evidence="8">
    <location>
        <position position="268"/>
    </location>
    <ligand>
        <name>Zn(2+)</name>
        <dbReference type="ChEBI" id="CHEBI:29105"/>
    </ligand>
</feature>
<gene>
    <name evidence="9" type="ORF">DARMORV10_C03P61930.1</name>
</gene>
<proteinExistence type="inferred from homology"/>
<evidence type="ECO:0000256" key="7">
    <source>
        <dbReference type="ARBA" id="ARBA00048348"/>
    </source>
</evidence>
<dbReference type="PROSITE" id="PS00705">
    <property type="entry name" value="PROK_CO2_ANHYDRASE_2"/>
    <property type="match status" value="1"/>
</dbReference>
<comment type="similarity">
    <text evidence="2">Belongs to the beta-class carbonic anhydrase family.</text>
</comment>
<feature type="binding site" evidence="8">
    <location>
        <position position="266"/>
    </location>
    <ligand>
        <name>Zn(2+)</name>
        <dbReference type="ChEBI" id="CHEBI:29105"/>
    </ligand>
</feature>
<feature type="binding site" evidence="8">
    <location>
        <position position="328"/>
    </location>
    <ligand>
        <name>Zn(2+)</name>
        <dbReference type="ChEBI" id="CHEBI:29105"/>
    </ligand>
</feature>
<dbReference type="AlphaFoldDB" id="A0A816IEA5"/>
<evidence type="ECO:0000256" key="5">
    <source>
        <dbReference type="ARBA" id="ARBA00022833"/>
    </source>
</evidence>
<evidence type="ECO:0000256" key="6">
    <source>
        <dbReference type="ARBA" id="ARBA00023239"/>
    </source>
</evidence>
<reference evidence="9" key="1">
    <citation type="submission" date="2021-01" db="EMBL/GenBank/DDBJ databases">
        <authorList>
            <consortium name="Genoscope - CEA"/>
            <person name="William W."/>
        </authorList>
    </citation>
    <scope>NUCLEOTIDE SEQUENCE</scope>
</reference>
<dbReference type="SUPFAM" id="SSF53056">
    <property type="entry name" value="beta-carbonic anhydrase, cab"/>
    <property type="match status" value="1"/>
</dbReference>
<evidence type="ECO:0000256" key="2">
    <source>
        <dbReference type="ARBA" id="ARBA00006217"/>
    </source>
</evidence>
<keyword evidence="4" id="KW-0702">S-nitrosylation</keyword>
<keyword evidence="5 8" id="KW-0862">Zinc</keyword>
<comment type="cofactor">
    <cofactor evidence="8">
        <name>Zn(2+)</name>
        <dbReference type="ChEBI" id="CHEBI:29105"/>
    </cofactor>
    <text evidence="8">Binds 1 zinc ion per subunit.</text>
</comment>
<dbReference type="GO" id="GO:0004089">
    <property type="term" value="F:carbonate dehydratase activity"/>
    <property type="evidence" value="ECO:0007669"/>
    <property type="project" value="UniProtKB-EC"/>
</dbReference>
<dbReference type="InterPro" id="IPR015892">
    <property type="entry name" value="Carbonic_anhydrase_CS"/>
</dbReference>
<dbReference type="EMBL" id="HG994367">
    <property type="protein sequence ID" value="CAF1707198.1"/>
    <property type="molecule type" value="Genomic_DNA"/>
</dbReference>
<dbReference type="CDD" id="cd00884">
    <property type="entry name" value="beta_CA_cladeB"/>
    <property type="match status" value="1"/>
</dbReference>
<dbReference type="EC" id="4.2.1.1" evidence="3"/>
<evidence type="ECO:0000256" key="1">
    <source>
        <dbReference type="ARBA" id="ARBA00002904"/>
    </source>
</evidence>
<dbReference type="SMART" id="SM00947">
    <property type="entry name" value="Pro_CA"/>
    <property type="match status" value="1"/>
</dbReference>
<dbReference type="PANTHER" id="PTHR11002:SF12">
    <property type="entry name" value="CARBONIC ANHYDRASE"/>
    <property type="match status" value="1"/>
</dbReference>
<dbReference type="PROSITE" id="PS00704">
    <property type="entry name" value="PROK_CO2_ANHYDRASE_1"/>
    <property type="match status" value="1"/>
</dbReference>
<protein>
    <recommendedName>
        <fullName evidence="3">carbonic anhydrase</fullName>
        <ecNumber evidence="3">4.2.1.1</ecNumber>
    </recommendedName>
</protein>
<evidence type="ECO:0000256" key="8">
    <source>
        <dbReference type="PIRSR" id="PIRSR601765-1"/>
    </source>
</evidence>
<dbReference type="Pfam" id="PF00484">
    <property type="entry name" value="Pro_CA"/>
    <property type="match status" value="1"/>
</dbReference>